<dbReference type="InterPro" id="IPR002125">
    <property type="entry name" value="CMP_dCMP_dom"/>
</dbReference>
<dbReference type="CDD" id="cd01285">
    <property type="entry name" value="nucleoside_deaminase"/>
    <property type="match status" value="1"/>
</dbReference>
<dbReference type="HOGENOM" id="CLU_025810_5_2_10"/>
<reference evidence="6 7" key="2">
    <citation type="submission" date="2008-10" db="EMBL/GenBank/DDBJ databases">
        <authorList>
            <person name="Fulton L."/>
            <person name="Clifton S."/>
            <person name="Fulton B."/>
            <person name="Xu J."/>
            <person name="Minx P."/>
            <person name="Pepin K.H."/>
            <person name="Johnson M."/>
            <person name="Thiruvilangam P."/>
            <person name="Bhonagiri V."/>
            <person name="Nash W.E."/>
            <person name="Mardis E.R."/>
            <person name="Wilson R.K."/>
        </authorList>
    </citation>
    <scope>NUCLEOTIDE SEQUENCE [LARGE SCALE GENOMIC DNA]</scope>
    <source>
        <strain evidence="6 7">DSM 17855</strain>
    </source>
</reference>
<comment type="similarity">
    <text evidence="1">Belongs to the cytidine and deoxycytidylate deaminase family.</text>
</comment>
<evidence type="ECO:0000256" key="4">
    <source>
        <dbReference type="ARBA" id="ARBA00022833"/>
    </source>
</evidence>
<keyword evidence="3" id="KW-0378">Hydrolase</keyword>
<dbReference type="PROSITE" id="PS00903">
    <property type="entry name" value="CYT_DCMP_DEAMINASES_1"/>
    <property type="match status" value="1"/>
</dbReference>
<dbReference type="AlphaFoldDB" id="B6W0S8"/>
<dbReference type="PROSITE" id="PS51747">
    <property type="entry name" value="CYT_DCMP_DEAMINASES_2"/>
    <property type="match status" value="1"/>
</dbReference>
<dbReference type="EMBL" id="ABWZ01000064">
    <property type="protein sequence ID" value="EEB24445.1"/>
    <property type="molecule type" value="Genomic_DNA"/>
</dbReference>
<dbReference type="GO" id="GO:0006152">
    <property type="term" value="P:purine nucleoside catabolic process"/>
    <property type="evidence" value="ECO:0007669"/>
    <property type="project" value="TreeGrafter"/>
</dbReference>
<dbReference type="PANTHER" id="PTHR11079">
    <property type="entry name" value="CYTOSINE DEAMINASE FAMILY MEMBER"/>
    <property type="match status" value="1"/>
</dbReference>
<evidence type="ECO:0000313" key="6">
    <source>
        <dbReference type="EMBL" id="EEB24445.1"/>
    </source>
</evidence>
<sequence>MKRQLPNKISPLPQYIAGNIVYLLCTKRNRTTMKKEELMRKAIELSIENVANGGGPFGAVIAKDGEIIATGVNRVTSQCDPTAHAEVSAIRAAATKLGTFNLSGCEIYTSCEPCPMCLGAIYWARLDKMYYANNKTDAKNIGFDDSFIYDELSLKPSARKLPSEILLAEEAIKAFQQWTEKSDKVEY</sequence>
<dbReference type="InterPro" id="IPR016192">
    <property type="entry name" value="APOBEC/CMP_deaminase_Zn-bd"/>
</dbReference>
<dbReference type="PANTHER" id="PTHR11079:SF161">
    <property type="entry name" value="CMP_DCMP-TYPE DEAMINASE DOMAIN-CONTAINING PROTEIN"/>
    <property type="match status" value="1"/>
</dbReference>
<dbReference type="Pfam" id="PF00383">
    <property type="entry name" value="dCMP_cyt_deam_1"/>
    <property type="match status" value="1"/>
</dbReference>
<protein>
    <recommendedName>
        <fullName evidence="5">CMP/dCMP-type deaminase domain-containing protein</fullName>
    </recommendedName>
</protein>
<evidence type="ECO:0000256" key="1">
    <source>
        <dbReference type="ARBA" id="ARBA00006576"/>
    </source>
</evidence>
<gene>
    <name evidence="6" type="ORF">BACDOR_03136</name>
</gene>
<name>B6W0S8_9BACT</name>
<feature type="domain" description="CMP/dCMP-type deaminase" evidence="5">
    <location>
        <begin position="33"/>
        <end position="144"/>
    </location>
</feature>
<evidence type="ECO:0000256" key="3">
    <source>
        <dbReference type="ARBA" id="ARBA00022801"/>
    </source>
</evidence>
<dbReference type="Gene3D" id="3.40.140.10">
    <property type="entry name" value="Cytidine Deaminase, domain 2"/>
    <property type="match status" value="1"/>
</dbReference>
<evidence type="ECO:0000256" key="2">
    <source>
        <dbReference type="ARBA" id="ARBA00022723"/>
    </source>
</evidence>
<evidence type="ECO:0000313" key="7">
    <source>
        <dbReference type="Proteomes" id="UP000004849"/>
    </source>
</evidence>
<proteinExistence type="inferred from homology"/>
<organism evidence="6 7">
    <name type="scientific">Phocaeicola dorei DSM 17855</name>
    <dbReference type="NCBI Taxonomy" id="483217"/>
    <lineage>
        <taxon>Bacteria</taxon>
        <taxon>Pseudomonadati</taxon>
        <taxon>Bacteroidota</taxon>
        <taxon>Bacteroidia</taxon>
        <taxon>Bacteroidales</taxon>
        <taxon>Bacteroidaceae</taxon>
        <taxon>Phocaeicola</taxon>
    </lineage>
</organism>
<evidence type="ECO:0000259" key="5">
    <source>
        <dbReference type="PROSITE" id="PS51747"/>
    </source>
</evidence>
<dbReference type="FunFam" id="3.40.140.10:FF:000011">
    <property type="entry name" value="tRNA-specific adenosine deaminase"/>
    <property type="match status" value="1"/>
</dbReference>
<dbReference type="InterPro" id="IPR016193">
    <property type="entry name" value="Cytidine_deaminase-like"/>
</dbReference>
<dbReference type="Proteomes" id="UP000004849">
    <property type="component" value="Unassembled WGS sequence"/>
</dbReference>
<keyword evidence="2" id="KW-0479">Metal-binding</keyword>
<dbReference type="GO" id="GO:0008270">
    <property type="term" value="F:zinc ion binding"/>
    <property type="evidence" value="ECO:0007669"/>
    <property type="project" value="InterPro"/>
</dbReference>
<dbReference type="GO" id="GO:0047974">
    <property type="term" value="F:guanosine deaminase activity"/>
    <property type="evidence" value="ECO:0007669"/>
    <property type="project" value="TreeGrafter"/>
</dbReference>
<accession>B6W0S8</accession>
<keyword evidence="4" id="KW-0862">Zinc</keyword>
<reference evidence="6 7" key="1">
    <citation type="submission" date="2008-10" db="EMBL/GenBank/DDBJ databases">
        <title>Draft genome sequence of Bacteroides dorei (DSM 17855).</title>
        <authorList>
            <person name="Sudarsanam P."/>
            <person name="Ley R."/>
            <person name="Guruge J."/>
            <person name="Turnbaugh P.J."/>
            <person name="Mahowald M."/>
            <person name="Liep D."/>
            <person name="Gordon J."/>
        </authorList>
    </citation>
    <scope>NUCLEOTIDE SEQUENCE [LARGE SCALE GENOMIC DNA]</scope>
    <source>
        <strain evidence="6 7">DSM 17855</strain>
    </source>
</reference>
<dbReference type="SUPFAM" id="SSF53927">
    <property type="entry name" value="Cytidine deaminase-like"/>
    <property type="match status" value="1"/>
</dbReference>